<sequence length="277" mass="31236">MNRFLKLVNFELGRFMKIYLVLVGITIISQFAGVIAQSKDYLNHAETVMFERAMNMGAYVEAYGAMSMRQVTASLWFMGPIALSAAALIFYCFFIWYRDWLGKNTFIYRLLMLPTARLNVFLSKAAAIFLMVLGLISLQIVLLPLLSTVLQWTVPADLRLDMNVHEIINNIYQLQIIIPDTFVGFLVAYGIGFMAVFVVFTAILFERSFRLKGALMGAGYAILSGVIFLGPVILQISPNTRFLYPGELFAVELVLLLLVSGVSIWLSHFLLKKKITV</sequence>
<feature type="transmembrane region" description="Helical" evidence="1">
    <location>
        <begin position="182"/>
        <end position="205"/>
    </location>
</feature>
<comment type="caution">
    <text evidence="2">The sequence shown here is derived from an EMBL/GenBank/DDBJ whole genome shotgun (WGS) entry which is preliminary data.</text>
</comment>
<keyword evidence="1" id="KW-0472">Membrane</keyword>
<dbReference type="EMBL" id="JBHRRZ010000006">
    <property type="protein sequence ID" value="MFC2947498.1"/>
    <property type="molecule type" value="Genomic_DNA"/>
</dbReference>
<evidence type="ECO:0000313" key="2">
    <source>
        <dbReference type="EMBL" id="MFC2947498.1"/>
    </source>
</evidence>
<organism evidence="2 3">
    <name type="scientific">Virgibacillus sediminis</name>
    <dbReference type="NCBI Taxonomy" id="202260"/>
    <lineage>
        <taxon>Bacteria</taxon>
        <taxon>Bacillati</taxon>
        <taxon>Bacillota</taxon>
        <taxon>Bacilli</taxon>
        <taxon>Bacillales</taxon>
        <taxon>Bacillaceae</taxon>
        <taxon>Virgibacillus</taxon>
    </lineage>
</organism>
<evidence type="ECO:0000256" key="1">
    <source>
        <dbReference type="SAM" id="Phobius"/>
    </source>
</evidence>
<feature type="transmembrane region" description="Helical" evidence="1">
    <location>
        <begin position="118"/>
        <end position="142"/>
    </location>
</feature>
<proteinExistence type="predicted"/>
<evidence type="ECO:0000313" key="3">
    <source>
        <dbReference type="Proteomes" id="UP001595387"/>
    </source>
</evidence>
<keyword evidence="1" id="KW-0812">Transmembrane</keyword>
<protein>
    <recommendedName>
        <fullName evidence="4">ABC transporter permease</fullName>
    </recommendedName>
</protein>
<gene>
    <name evidence="2" type="ORF">ACFODW_03870</name>
</gene>
<dbReference type="RefSeq" id="WP_390303256.1">
    <property type="nucleotide sequence ID" value="NZ_JBHRRZ010000006.1"/>
</dbReference>
<keyword evidence="1" id="KW-1133">Transmembrane helix</keyword>
<evidence type="ECO:0008006" key="4">
    <source>
        <dbReference type="Google" id="ProtNLM"/>
    </source>
</evidence>
<feature type="transmembrane region" description="Helical" evidence="1">
    <location>
        <begin position="75"/>
        <end position="97"/>
    </location>
</feature>
<name>A0ABV7A3L8_9BACI</name>
<keyword evidence="3" id="KW-1185">Reference proteome</keyword>
<dbReference type="Proteomes" id="UP001595387">
    <property type="component" value="Unassembled WGS sequence"/>
</dbReference>
<feature type="transmembrane region" description="Helical" evidence="1">
    <location>
        <begin position="248"/>
        <end position="271"/>
    </location>
</feature>
<feature type="transmembrane region" description="Helical" evidence="1">
    <location>
        <begin position="217"/>
        <end position="236"/>
    </location>
</feature>
<accession>A0ABV7A3L8</accession>
<reference evidence="3" key="1">
    <citation type="journal article" date="2019" name="Int. J. Syst. Evol. Microbiol.">
        <title>The Global Catalogue of Microorganisms (GCM) 10K type strain sequencing project: providing services to taxonomists for standard genome sequencing and annotation.</title>
        <authorList>
            <consortium name="The Broad Institute Genomics Platform"/>
            <consortium name="The Broad Institute Genome Sequencing Center for Infectious Disease"/>
            <person name="Wu L."/>
            <person name="Ma J."/>
        </authorList>
    </citation>
    <scope>NUCLEOTIDE SEQUENCE [LARGE SCALE GENOMIC DNA]</scope>
    <source>
        <strain evidence="3">KCTC 13193</strain>
    </source>
</reference>